<dbReference type="GO" id="GO:0005304">
    <property type="term" value="F:L-valine transmembrane transporter activity"/>
    <property type="evidence" value="ECO:0007669"/>
    <property type="project" value="TreeGrafter"/>
</dbReference>
<dbReference type="InterPro" id="IPR003439">
    <property type="entry name" value="ABC_transporter-like_ATP-bd"/>
</dbReference>
<dbReference type="KEGG" id="pdio:PDMSB3_3429"/>
<evidence type="ECO:0000313" key="7">
    <source>
        <dbReference type="EMBL" id="VVD29885.1"/>
    </source>
</evidence>
<dbReference type="InterPro" id="IPR027417">
    <property type="entry name" value="P-loop_NTPase"/>
</dbReference>
<accession>A0A5Q4ZFM5</accession>
<dbReference type="EMBL" id="LR699553">
    <property type="protein sequence ID" value="VVD29885.1"/>
    <property type="molecule type" value="Genomic_DNA"/>
</dbReference>
<keyword evidence="2" id="KW-1003">Cell membrane</keyword>
<dbReference type="InterPro" id="IPR051120">
    <property type="entry name" value="ABC_AA/LPS_Transport"/>
</dbReference>
<dbReference type="PANTHER" id="PTHR45772:SF7">
    <property type="entry name" value="AMINO ACID ABC TRANSPORTER ATP-BINDING PROTEIN"/>
    <property type="match status" value="1"/>
</dbReference>
<feature type="domain" description="ABC transporter" evidence="6">
    <location>
        <begin position="10"/>
        <end position="259"/>
    </location>
</feature>
<evidence type="ECO:0000256" key="2">
    <source>
        <dbReference type="ARBA" id="ARBA00022475"/>
    </source>
</evidence>
<dbReference type="Pfam" id="PF00005">
    <property type="entry name" value="ABC_tran"/>
    <property type="match status" value="1"/>
</dbReference>
<evidence type="ECO:0000313" key="8">
    <source>
        <dbReference type="Proteomes" id="UP000325811"/>
    </source>
</evidence>
<dbReference type="GO" id="GO:0015808">
    <property type="term" value="P:L-alanine transport"/>
    <property type="evidence" value="ECO:0007669"/>
    <property type="project" value="TreeGrafter"/>
</dbReference>
<keyword evidence="5" id="KW-0067">ATP-binding</keyword>
<dbReference type="Gene3D" id="3.40.50.300">
    <property type="entry name" value="P-loop containing nucleotide triphosphate hydrolases"/>
    <property type="match status" value="1"/>
</dbReference>
<dbReference type="RefSeq" id="WP_007180785.1">
    <property type="nucleotide sequence ID" value="NZ_LR699553.1"/>
</dbReference>
<dbReference type="PROSITE" id="PS50893">
    <property type="entry name" value="ABC_TRANSPORTER_2"/>
    <property type="match status" value="1"/>
</dbReference>
<proteinExistence type="predicted"/>
<evidence type="ECO:0000256" key="3">
    <source>
        <dbReference type="ARBA" id="ARBA00022519"/>
    </source>
</evidence>
<name>A0A5Q4ZFM5_9BURK</name>
<dbReference type="SUPFAM" id="SSF52540">
    <property type="entry name" value="P-loop containing nucleoside triphosphate hydrolases"/>
    <property type="match status" value="1"/>
</dbReference>
<evidence type="ECO:0000256" key="5">
    <source>
        <dbReference type="ARBA" id="ARBA00022840"/>
    </source>
</evidence>
<protein>
    <submittedName>
        <fullName evidence="7">ABC-type branched-chain amino acid transport system, ATPase component</fullName>
    </submittedName>
</protein>
<evidence type="ECO:0000256" key="1">
    <source>
        <dbReference type="ARBA" id="ARBA00022448"/>
    </source>
</evidence>
<dbReference type="Proteomes" id="UP000325811">
    <property type="component" value="Chromosome I"/>
</dbReference>
<evidence type="ECO:0000256" key="4">
    <source>
        <dbReference type="ARBA" id="ARBA00022741"/>
    </source>
</evidence>
<sequence length="263" mass="28929">MQRSDPSIVLSLQRVNLSFGGLQVLRDVELCLQAGEVLALIGPNGAGKSALLNCITGVYRPAAGSEIRLHDTRIDGLAPHRVARLGIGRTFQGLKLLRERTVLDNILLGWTTRFSLGALGSLARPWRARREEREARERAYAMAELCGLAELRDVYCGELPLGVLRRVDLARALLRDPDVLLLDEPASGLSHDERPLIGELVRIACQDAKRSVVWIEHDLDLVLTEAHRAVVLHHGTVVTSDNPAQPSGRARLLTAYRKGRLTA</sequence>
<dbReference type="GO" id="GO:0015188">
    <property type="term" value="F:L-isoleucine transmembrane transporter activity"/>
    <property type="evidence" value="ECO:0007669"/>
    <property type="project" value="TreeGrafter"/>
</dbReference>
<dbReference type="GO" id="GO:0042941">
    <property type="term" value="P:D-alanine transmembrane transport"/>
    <property type="evidence" value="ECO:0007669"/>
    <property type="project" value="TreeGrafter"/>
</dbReference>
<keyword evidence="3" id="KW-0472">Membrane</keyword>
<keyword evidence="8" id="KW-1185">Reference proteome</keyword>
<dbReference type="GO" id="GO:0005886">
    <property type="term" value="C:plasma membrane"/>
    <property type="evidence" value="ECO:0007669"/>
    <property type="project" value="TreeGrafter"/>
</dbReference>
<gene>
    <name evidence="7" type="ORF">PDMSB3_3429</name>
</gene>
<keyword evidence="3" id="KW-0997">Cell inner membrane</keyword>
<keyword evidence="4" id="KW-0547">Nucleotide-binding</keyword>
<dbReference type="InterPro" id="IPR003593">
    <property type="entry name" value="AAA+_ATPase"/>
</dbReference>
<dbReference type="PANTHER" id="PTHR45772">
    <property type="entry name" value="CONSERVED COMPONENT OF ABC TRANSPORTER FOR NATURAL AMINO ACIDS-RELATED"/>
    <property type="match status" value="1"/>
</dbReference>
<dbReference type="GO" id="GO:1903805">
    <property type="term" value="P:L-valine import across plasma membrane"/>
    <property type="evidence" value="ECO:0007669"/>
    <property type="project" value="TreeGrafter"/>
</dbReference>
<evidence type="ECO:0000259" key="6">
    <source>
        <dbReference type="PROSITE" id="PS50893"/>
    </source>
</evidence>
<organism evidence="7 8">
    <name type="scientific">Paraburkholderia dioscoreae</name>
    <dbReference type="NCBI Taxonomy" id="2604047"/>
    <lineage>
        <taxon>Bacteria</taxon>
        <taxon>Pseudomonadati</taxon>
        <taxon>Pseudomonadota</taxon>
        <taxon>Betaproteobacteria</taxon>
        <taxon>Burkholderiales</taxon>
        <taxon>Burkholderiaceae</taxon>
        <taxon>Paraburkholderia</taxon>
    </lineage>
</organism>
<reference evidence="7 8" key="1">
    <citation type="submission" date="2019-08" db="EMBL/GenBank/DDBJ databases">
        <authorList>
            <person name="Herpell B J."/>
        </authorList>
    </citation>
    <scope>NUCLEOTIDE SEQUENCE [LARGE SCALE GENOMIC DNA]</scope>
    <source>
        <strain evidence="8">Msb3</strain>
    </source>
</reference>
<dbReference type="AlphaFoldDB" id="A0A5Q4ZFM5"/>
<keyword evidence="1" id="KW-0813">Transport</keyword>
<dbReference type="GO" id="GO:0005524">
    <property type="term" value="F:ATP binding"/>
    <property type="evidence" value="ECO:0007669"/>
    <property type="project" value="UniProtKB-KW"/>
</dbReference>
<dbReference type="GO" id="GO:1903806">
    <property type="term" value="P:L-isoleucine import across plasma membrane"/>
    <property type="evidence" value="ECO:0007669"/>
    <property type="project" value="TreeGrafter"/>
</dbReference>
<dbReference type="GO" id="GO:0016887">
    <property type="term" value="F:ATP hydrolysis activity"/>
    <property type="evidence" value="ECO:0007669"/>
    <property type="project" value="InterPro"/>
</dbReference>
<dbReference type="GO" id="GO:0015192">
    <property type="term" value="F:L-phenylalanine transmembrane transporter activity"/>
    <property type="evidence" value="ECO:0007669"/>
    <property type="project" value="TreeGrafter"/>
</dbReference>
<dbReference type="SMART" id="SM00382">
    <property type="entry name" value="AAA"/>
    <property type="match status" value="1"/>
</dbReference>